<proteinExistence type="predicted"/>
<organism evidence="1">
    <name type="scientific">Prunus dulcis</name>
    <name type="common">Almond</name>
    <name type="synonym">Amygdalus dulcis</name>
    <dbReference type="NCBI Taxonomy" id="3755"/>
    <lineage>
        <taxon>Eukaryota</taxon>
        <taxon>Viridiplantae</taxon>
        <taxon>Streptophyta</taxon>
        <taxon>Embryophyta</taxon>
        <taxon>Tracheophyta</taxon>
        <taxon>Spermatophyta</taxon>
        <taxon>Magnoliopsida</taxon>
        <taxon>eudicotyledons</taxon>
        <taxon>Gunneridae</taxon>
        <taxon>Pentapetalae</taxon>
        <taxon>rosids</taxon>
        <taxon>fabids</taxon>
        <taxon>Rosales</taxon>
        <taxon>Rosaceae</taxon>
        <taxon>Amygdaloideae</taxon>
        <taxon>Amygdaleae</taxon>
        <taxon>Prunus</taxon>
    </lineage>
</organism>
<dbReference type="EMBL" id="AP019297">
    <property type="protein sequence ID" value="BBG95651.1"/>
    <property type="molecule type" value="Genomic_DNA"/>
</dbReference>
<protein>
    <submittedName>
        <fullName evidence="1">RING/U-box superfamily protein</fullName>
    </submittedName>
</protein>
<reference evidence="1" key="1">
    <citation type="journal article" date="2019" name="Science">
        <title>Mutation of a bHLH transcription factor allowed almond domestication.</title>
        <authorList>
            <person name="Sanchez-Perez R."/>
            <person name="Pavan S."/>
            <person name="Mazzeo R."/>
            <person name="Moldovan C."/>
            <person name="Aiese Cigliano R."/>
            <person name="Del Cueto J."/>
            <person name="Ricciardi F."/>
            <person name="Lotti C."/>
            <person name="Ricciardi L."/>
            <person name="Dicenta F."/>
            <person name="Lopez-Marques R.L."/>
            <person name="Lindberg Moller B."/>
        </authorList>
    </citation>
    <scope>NUCLEOTIDE SEQUENCE</scope>
</reference>
<gene>
    <name evidence="1" type="ORF">Prudu_004255</name>
</gene>
<name>A0A4Y1QUY8_PRUDU</name>
<accession>A0A4Y1QUY8</accession>
<evidence type="ECO:0000313" key="1">
    <source>
        <dbReference type="EMBL" id="BBG95651.1"/>
    </source>
</evidence>
<sequence>MILSHGGVVALFSNPQVDLDNITSEIHVPIILEALRRSPLSLRSRLVLYVVTDTQHCSNNLKLFT</sequence>
<dbReference type="AlphaFoldDB" id="A0A4Y1QUY8"/>